<dbReference type="RefSeq" id="WP_330074797.1">
    <property type="nucleotide sequence ID" value="NZ_JAZDQJ010000011.1"/>
</dbReference>
<dbReference type="SUPFAM" id="SSF56281">
    <property type="entry name" value="Metallo-hydrolase/oxidoreductase"/>
    <property type="match status" value="1"/>
</dbReference>
<dbReference type="InterPro" id="IPR036866">
    <property type="entry name" value="RibonucZ/Hydroxyglut_hydro"/>
</dbReference>
<proteinExistence type="predicted"/>
<evidence type="ECO:0008006" key="4">
    <source>
        <dbReference type="Google" id="ProtNLM"/>
    </source>
</evidence>
<sequence>MSPVRLHLFAYQVGFGDCFLLRFVYPDGVNRHVLIDFGTVGMPEGVNKAEQMLRIANDIKDKCAGKLQVLVATHRHADHISGFAPTKNGKGPGDIIRALEPDVILQPWTEQPDLAEDATAPLASAHVQALAGMNQVALKLTRYLGTRPRSLAPDLSRRLGFLGENNIANKGAVNNLIAMGQRPGARAVYAHFGTEDPLAEALPGIATRVLGPPTVEQSAAVRRQARSDPQYWLRQPDLLFGPDAGAGTEAAASPFPDAPHERGTKLPQSTRWIANRVRKARGDQWLSIVTALDKAMNNTSLILLFEAGGKKLLFPGDAQIENWRYALDQQEVVALLGSVDLYKVGHHGSLNATPKSLWNGFSKKGPGKTAGRLTSVLSTLPGQYGGKNEGSGTEVPRVPLLNALDKDSDLHDTHRLAPDVLYDEVILDL</sequence>
<dbReference type="Gene3D" id="3.60.15.10">
    <property type="entry name" value="Ribonuclease Z/Hydroxyacylglutathione hydrolase-like"/>
    <property type="match status" value="2"/>
</dbReference>
<dbReference type="PANTHER" id="PTHR30619:SF1">
    <property type="entry name" value="RECOMBINATION PROTEIN 2"/>
    <property type="match status" value="1"/>
</dbReference>
<organism evidence="2 3">
    <name type="scientific">Pseudomonas ulcerans</name>
    <dbReference type="NCBI Taxonomy" id="3115852"/>
    <lineage>
        <taxon>Bacteria</taxon>
        <taxon>Pseudomonadati</taxon>
        <taxon>Pseudomonadota</taxon>
        <taxon>Gammaproteobacteria</taxon>
        <taxon>Pseudomonadales</taxon>
        <taxon>Pseudomonadaceae</taxon>
        <taxon>Pseudomonas</taxon>
    </lineage>
</organism>
<protein>
    <recommendedName>
        <fullName evidence="4">Metallo-beta-lactamase domain-containing protein</fullName>
    </recommendedName>
</protein>
<comment type="caution">
    <text evidence="2">The sequence shown here is derived from an EMBL/GenBank/DDBJ whole genome shotgun (WGS) entry which is preliminary data.</text>
</comment>
<dbReference type="Proteomes" id="UP001335100">
    <property type="component" value="Unassembled WGS sequence"/>
</dbReference>
<evidence type="ECO:0000313" key="3">
    <source>
        <dbReference type="Proteomes" id="UP001335100"/>
    </source>
</evidence>
<accession>A0ABU7HR99</accession>
<name>A0ABU7HR99_9PSED</name>
<reference evidence="2 3" key="1">
    <citation type="submission" date="2024-01" db="EMBL/GenBank/DDBJ databases">
        <title>Unpublished Manusciprt.</title>
        <authorList>
            <person name="Duman M."/>
            <person name="Valdes E.G."/>
            <person name="Ajmi N."/>
            <person name="Altun S."/>
            <person name="Saticioglu I.B."/>
        </authorList>
    </citation>
    <scope>NUCLEOTIDE SEQUENCE [LARGE SCALE GENOMIC DNA]</scope>
    <source>
        <strain evidence="2 3">148P</strain>
    </source>
</reference>
<evidence type="ECO:0000256" key="1">
    <source>
        <dbReference type="SAM" id="MobiDB-lite"/>
    </source>
</evidence>
<dbReference type="InterPro" id="IPR052159">
    <property type="entry name" value="Competence_DNA_uptake"/>
</dbReference>
<dbReference type="EMBL" id="JAZDQJ010000011">
    <property type="protein sequence ID" value="MEE1934008.1"/>
    <property type="molecule type" value="Genomic_DNA"/>
</dbReference>
<keyword evidence="3" id="KW-1185">Reference proteome</keyword>
<feature type="region of interest" description="Disordered" evidence="1">
    <location>
        <begin position="243"/>
        <end position="265"/>
    </location>
</feature>
<evidence type="ECO:0000313" key="2">
    <source>
        <dbReference type="EMBL" id="MEE1934008.1"/>
    </source>
</evidence>
<gene>
    <name evidence="2" type="ORF">V0R50_12310</name>
</gene>
<dbReference type="PANTHER" id="PTHR30619">
    <property type="entry name" value="DNA INTERNALIZATION/COMPETENCE PROTEIN COMEC/REC2"/>
    <property type="match status" value="1"/>
</dbReference>